<comment type="caution">
    <text evidence="7">The sequence shown here is derived from an EMBL/GenBank/DDBJ whole genome shotgun (WGS) entry which is preliminary data.</text>
</comment>
<dbReference type="Gene3D" id="3.40.50.300">
    <property type="entry name" value="P-loop containing nucleotide triphosphate hydrolases"/>
    <property type="match status" value="1"/>
</dbReference>
<sequence length="247" mass="26580">MTERPILEVSGLCVSYGRIEAVRGVDIHVGAGEFVGVIGSNGAGKTSTLRAISGVVKPAAGAVNFDSSDVTGQPSHRMVARGLAMVPEGRMVFSDQSVRDNLVLGAYTRIKTDPRGVDEDIEKTIAMFPRLGERIDQSAGTLSGGEQQMLAIARGLLSRPRLLVIDELSLGLAPKILDMLFPVLIDLNRKGLSILLVEQMASYALSVTHRTYVMENGRVLLEGKSSDLAHDERVLDAYLGRRSHARG</sequence>
<dbReference type="PROSITE" id="PS50893">
    <property type="entry name" value="ABC_TRANSPORTER_2"/>
    <property type="match status" value="1"/>
</dbReference>
<dbReference type="GO" id="GO:0005524">
    <property type="term" value="F:ATP binding"/>
    <property type="evidence" value="ECO:0007669"/>
    <property type="project" value="UniProtKB-KW"/>
</dbReference>
<proteinExistence type="inferred from homology"/>
<organism evidence="7 8">
    <name type="scientific">Roseococcus suduntuyensis</name>
    <dbReference type="NCBI Taxonomy" id="455361"/>
    <lineage>
        <taxon>Bacteria</taxon>
        <taxon>Pseudomonadati</taxon>
        <taxon>Pseudomonadota</taxon>
        <taxon>Alphaproteobacteria</taxon>
        <taxon>Acetobacterales</taxon>
        <taxon>Roseomonadaceae</taxon>
        <taxon>Roseococcus</taxon>
    </lineage>
</organism>
<keyword evidence="3" id="KW-0547">Nucleotide-binding</keyword>
<dbReference type="GO" id="GO:0016887">
    <property type="term" value="F:ATP hydrolysis activity"/>
    <property type="evidence" value="ECO:0007669"/>
    <property type="project" value="InterPro"/>
</dbReference>
<keyword evidence="2" id="KW-0813">Transport</keyword>
<keyword evidence="8" id="KW-1185">Reference proteome</keyword>
<dbReference type="SUPFAM" id="SSF52540">
    <property type="entry name" value="P-loop containing nucleoside triphosphate hydrolases"/>
    <property type="match status" value="1"/>
</dbReference>
<dbReference type="InterPro" id="IPR027417">
    <property type="entry name" value="P-loop_NTPase"/>
</dbReference>
<protein>
    <submittedName>
        <fullName evidence="7">Branched-chain amino acid transport system ATP-binding protein</fullName>
    </submittedName>
</protein>
<keyword evidence="4 7" id="KW-0067">ATP-binding</keyword>
<dbReference type="EMBL" id="JACIDJ010000006">
    <property type="protein sequence ID" value="MBB3899720.1"/>
    <property type="molecule type" value="Genomic_DNA"/>
</dbReference>
<dbReference type="CDD" id="cd03224">
    <property type="entry name" value="ABC_TM1139_LivF_branched"/>
    <property type="match status" value="1"/>
</dbReference>
<gene>
    <name evidence="7" type="ORF">GGQ83_003180</name>
</gene>
<dbReference type="PANTHER" id="PTHR43820">
    <property type="entry name" value="HIGH-AFFINITY BRANCHED-CHAIN AMINO ACID TRANSPORT ATP-BINDING PROTEIN LIVF"/>
    <property type="match status" value="1"/>
</dbReference>
<dbReference type="PROSITE" id="PS00211">
    <property type="entry name" value="ABC_TRANSPORTER_1"/>
    <property type="match status" value="1"/>
</dbReference>
<dbReference type="InterPro" id="IPR003593">
    <property type="entry name" value="AAA+_ATPase"/>
</dbReference>
<name>A0A840AGV5_9PROT</name>
<dbReference type="AlphaFoldDB" id="A0A840AGV5"/>
<evidence type="ECO:0000256" key="4">
    <source>
        <dbReference type="ARBA" id="ARBA00022840"/>
    </source>
</evidence>
<dbReference type="GO" id="GO:0015807">
    <property type="term" value="P:L-amino acid transport"/>
    <property type="evidence" value="ECO:0007669"/>
    <property type="project" value="TreeGrafter"/>
</dbReference>
<dbReference type="SMART" id="SM00382">
    <property type="entry name" value="AAA"/>
    <property type="match status" value="1"/>
</dbReference>
<dbReference type="InterPro" id="IPR003439">
    <property type="entry name" value="ABC_transporter-like_ATP-bd"/>
</dbReference>
<reference evidence="7 8" key="1">
    <citation type="submission" date="2020-08" db="EMBL/GenBank/DDBJ databases">
        <title>Genomic Encyclopedia of Type Strains, Phase IV (KMG-IV): sequencing the most valuable type-strain genomes for metagenomic binning, comparative biology and taxonomic classification.</title>
        <authorList>
            <person name="Goeker M."/>
        </authorList>
    </citation>
    <scope>NUCLEOTIDE SEQUENCE [LARGE SCALE GENOMIC DNA]</scope>
    <source>
        <strain evidence="7 8">DSM 19979</strain>
    </source>
</reference>
<dbReference type="Proteomes" id="UP000553193">
    <property type="component" value="Unassembled WGS sequence"/>
</dbReference>
<evidence type="ECO:0000256" key="5">
    <source>
        <dbReference type="ARBA" id="ARBA00022970"/>
    </source>
</evidence>
<evidence type="ECO:0000313" key="8">
    <source>
        <dbReference type="Proteomes" id="UP000553193"/>
    </source>
</evidence>
<feature type="domain" description="ABC transporter" evidence="6">
    <location>
        <begin position="7"/>
        <end position="241"/>
    </location>
</feature>
<evidence type="ECO:0000256" key="1">
    <source>
        <dbReference type="ARBA" id="ARBA00005417"/>
    </source>
</evidence>
<comment type="similarity">
    <text evidence="1">Belongs to the ABC transporter superfamily.</text>
</comment>
<evidence type="ECO:0000259" key="6">
    <source>
        <dbReference type="PROSITE" id="PS50893"/>
    </source>
</evidence>
<keyword evidence="5" id="KW-0029">Amino-acid transport</keyword>
<evidence type="ECO:0000256" key="3">
    <source>
        <dbReference type="ARBA" id="ARBA00022741"/>
    </source>
</evidence>
<dbReference type="GO" id="GO:0015658">
    <property type="term" value="F:branched-chain amino acid transmembrane transporter activity"/>
    <property type="evidence" value="ECO:0007669"/>
    <property type="project" value="TreeGrafter"/>
</dbReference>
<dbReference type="Pfam" id="PF00005">
    <property type="entry name" value="ABC_tran"/>
    <property type="match status" value="1"/>
</dbReference>
<evidence type="ECO:0000256" key="2">
    <source>
        <dbReference type="ARBA" id="ARBA00022448"/>
    </source>
</evidence>
<evidence type="ECO:0000313" key="7">
    <source>
        <dbReference type="EMBL" id="MBB3899720.1"/>
    </source>
</evidence>
<accession>A0A840AGV5</accession>
<dbReference type="RefSeq" id="WP_184385749.1">
    <property type="nucleotide sequence ID" value="NZ_JACIDJ010000006.1"/>
</dbReference>
<dbReference type="InterPro" id="IPR052156">
    <property type="entry name" value="BCAA_Transport_ATP-bd_LivF"/>
</dbReference>
<dbReference type="InterPro" id="IPR017871">
    <property type="entry name" value="ABC_transporter-like_CS"/>
</dbReference>
<dbReference type="PANTHER" id="PTHR43820:SF3">
    <property type="entry name" value="BRANCHED-CHAIN AMINO ACID TRANSPORT SYSTEM,ATP-BINDING PROTEIN"/>
    <property type="match status" value="1"/>
</dbReference>